<accession>A0A225X4C8</accession>
<name>A0A225X4C8_9STRA</name>
<proteinExistence type="predicted"/>
<dbReference type="AlphaFoldDB" id="A0A225X4C8"/>
<protein>
    <submittedName>
        <fullName evidence="1">Uncharacterized protein</fullName>
    </submittedName>
</protein>
<keyword evidence="2" id="KW-1185">Reference proteome</keyword>
<evidence type="ECO:0000313" key="1">
    <source>
        <dbReference type="EMBL" id="OWZ24080.1"/>
    </source>
</evidence>
<comment type="caution">
    <text evidence="1">The sequence shown here is derived from an EMBL/GenBank/DDBJ whole genome shotgun (WGS) entry which is preliminary data.</text>
</comment>
<organism evidence="1 2">
    <name type="scientific">Phytophthora megakarya</name>
    <dbReference type="NCBI Taxonomy" id="4795"/>
    <lineage>
        <taxon>Eukaryota</taxon>
        <taxon>Sar</taxon>
        <taxon>Stramenopiles</taxon>
        <taxon>Oomycota</taxon>
        <taxon>Peronosporomycetes</taxon>
        <taxon>Peronosporales</taxon>
        <taxon>Peronosporaceae</taxon>
        <taxon>Phytophthora</taxon>
    </lineage>
</organism>
<sequence length="95" mass="11369">MVQSPKQEHEMPLVQDTEFRRIYLQRIYRQLQSSHPNQDDSALRQFATNMEMETCQKTTTRTQYAELMDQNIHNLMQFEMEQANVYANGVQIQEL</sequence>
<gene>
    <name evidence="1" type="ORF">PHMEG_000927</name>
</gene>
<dbReference type="OrthoDB" id="129181at2759"/>
<dbReference type="EMBL" id="NBNE01000029">
    <property type="protein sequence ID" value="OWZ24080.1"/>
    <property type="molecule type" value="Genomic_DNA"/>
</dbReference>
<dbReference type="Proteomes" id="UP000198211">
    <property type="component" value="Unassembled WGS sequence"/>
</dbReference>
<evidence type="ECO:0000313" key="2">
    <source>
        <dbReference type="Proteomes" id="UP000198211"/>
    </source>
</evidence>
<reference evidence="2" key="1">
    <citation type="submission" date="2017-03" db="EMBL/GenBank/DDBJ databases">
        <title>Phytopthora megakarya and P. palmivora, two closely related causual agents of cacao black pod achieved similar genome size and gene model numbers by different mechanisms.</title>
        <authorList>
            <person name="Ali S."/>
            <person name="Shao J."/>
            <person name="Larry D.J."/>
            <person name="Kronmiller B."/>
            <person name="Shen D."/>
            <person name="Strem M.D."/>
            <person name="Melnick R.L."/>
            <person name="Guiltinan M.J."/>
            <person name="Tyler B.M."/>
            <person name="Meinhardt L.W."/>
            <person name="Bailey B.A."/>
        </authorList>
    </citation>
    <scope>NUCLEOTIDE SEQUENCE [LARGE SCALE GENOMIC DNA]</scope>
    <source>
        <strain evidence="2">zdho120</strain>
    </source>
</reference>